<dbReference type="GO" id="GO:0005886">
    <property type="term" value="C:plasma membrane"/>
    <property type="evidence" value="ECO:0007669"/>
    <property type="project" value="UniProtKB-SubCell"/>
</dbReference>
<comment type="catalytic activity">
    <reaction evidence="6">
        <text>an alpha-Kdo-(2-&gt;4)-alpha-Kdo-(2-&gt;6)-(acyl)-lipid IVA + a fatty acyl-[ACP] = an alpha-Kdo-(2-&gt;4)-alpha-Kdo-(2-&gt;6)-lipid A + holo-[ACP]</text>
        <dbReference type="Rhea" id="RHEA:69400"/>
        <dbReference type="Rhea" id="RHEA-COMP:9685"/>
        <dbReference type="Rhea" id="RHEA-COMP:14125"/>
        <dbReference type="ChEBI" id="CHEBI:64479"/>
        <dbReference type="ChEBI" id="CHEBI:138651"/>
        <dbReference type="ChEBI" id="CHEBI:176430"/>
        <dbReference type="ChEBI" id="CHEBI:176431"/>
        <dbReference type="EC" id="2.3.1.243"/>
    </reaction>
</comment>
<sequence length="318" mass="36052">MTKTRNDYDPKAYNPTFQRNFLAPKHWGTWLGLLFGLPLTLLPNSTRVSVARFAAKKMCKKEKGSVQKARINLSLCFPEKSEQERERILEKCLTTAGAFLLGFPTISLRSKKWLERNSVIIGLEHLQTLQSEDQSAILLVPHSWCIDIPAILLASRGLPVSAMANSQKNPFTDWLMHKQRVQYGGRVYDRSGGIKPFIKSVKDGYLGYYLPDQDHGPEQSVFSEFFGTEKATLPGLGKLAKVSRAKIVPTFASYNIETGKYEIEIKAPIDDLSGDEFLDARVMNKVVEDFVNPKPEQYMWILKLLKTRRDGVDPYVGY</sequence>
<dbReference type="GO" id="GO:0009103">
    <property type="term" value="P:lipopolysaccharide biosynthetic process"/>
    <property type="evidence" value="ECO:0007669"/>
    <property type="project" value="UniProtKB-UniRule"/>
</dbReference>
<organism evidence="7 8">
    <name type="scientific">Vibrio amylolyticus</name>
    <dbReference type="NCBI Taxonomy" id="2847292"/>
    <lineage>
        <taxon>Bacteria</taxon>
        <taxon>Pseudomonadati</taxon>
        <taxon>Pseudomonadota</taxon>
        <taxon>Gammaproteobacteria</taxon>
        <taxon>Vibrionales</taxon>
        <taxon>Vibrionaceae</taxon>
        <taxon>Vibrio</taxon>
    </lineage>
</organism>
<comment type="subcellular location">
    <subcellularLocation>
        <location evidence="6">Cell inner membrane</location>
        <topology evidence="6">Single-pass membrane protein</topology>
    </subcellularLocation>
</comment>
<evidence type="ECO:0000256" key="2">
    <source>
        <dbReference type="ARBA" id="ARBA00022519"/>
    </source>
</evidence>
<keyword evidence="6" id="KW-0448">Lipopolysaccharide biosynthesis</keyword>
<dbReference type="Pfam" id="PF03279">
    <property type="entry name" value="Lip_A_acyltrans"/>
    <property type="match status" value="1"/>
</dbReference>
<dbReference type="InterPro" id="IPR011921">
    <property type="entry name" value="Lipid_A_MsbB"/>
</dbReference>
<evidence type="ECO:0000256" key="5">
    <source>
        <dbReference type="ARBA" id="ARBA00023315"/>
    </source>
</evidence>
<proteinExistence type="inferred from homology"/>
<keyword evidence="6" id="KW-1133">Transmembrane helix</keyword>
<keyword evidence="4 6" id="KW-0472">Membrane</keyword>
<dbReference type="EC" id="2.3.1.243" evidence="6"/>
<protein>
    <recommendedName>
        <fullName evidence="6">Lipid A biosynthesis acyltransferase</fullName>
        <ecNumber evidence="6">2.3.1.243</ecNumber>
    </recommendedName>
    <alternativeName>
        <fullName evidence="6">Kdo(2)-lauroyl-lipid IV(A) acyltransferase</fullName>
    </alternativeName>
</protein>
<keyword evidence="8" id="KW-1185">Reference proteome</keyword>
<dbReference type="PANTHER" id="PTHR30606">
    <property type="entry name" value="LIPID A BIOSYNTHESIS LAUROYL ACYLTRANSFERASE"/>
    <property type="match status" value="1"/>
</dbReference>
<comment type="caution">
    <text evidence="7">The sequence shown here is derived from an EMBL/GenBank/DDBJ whole genome shotgun (WGS) entry which is preliminary data.</text>
</comment>
<dbReference type="EMBL" id="JAJHVV010000004">
    <property type="protein sequence ID" value="MCK6263264.1"/>
    <property type="molecule type" value="Genomic_DNA"/>
</dbReference>
<keyword evidence="2 6" id="KW-0997">Cell inner membrane</keyword>
<feature type="short sequence motif" description="HXXXXD motif" evidence="6">
    <location>
        <begin position="142"/>
        <end position="147"/>
    </location>
</feature>
<dbReference type="NCBIfam" id="TIGR02208">
    <property type="entry name" value="lipid_A_msbB"/>
    <property type="match status" value="1"/>
</dbReference>
<comment type="similarity">
    <text evidence="6">Belongs to the LpxL/LpxM/LpxP family. LpxM subfamily.</text>
</comment>
<keyword evidence="6" id="KW-0812">Transmembrane</keyword>
<comment type="pathway">
    <text evidence="6">Glycolipid biosynthesis; KDO(2)-lipid A biosynthesis; KDO(2)-lipid A from CMP-3-deoxy-D-manno-octulosonate and lipid IV(A): step 4/4.</text>
</comment>
<dbReference type="GO" id="GO:0016747">
    <property type="term" value="F:acyltransferase activity, transferring groups other than amino-acyl groups"/>
    <property type="evidence" value="ECO:0007669"/>
    <property type="project" value="InterPro"/>
</dbReference>
<evidence type="ECO:0000256" key="6">
    <source>
        <dbReference type="HAMAP-Rule" id="MF_01944"/>
    </source>
</evidence>
<dbReference type="AlphaFoldDB" id="A0A9X1XHW9"/>
<dbReference type="Proteomes" id="UP001139559">
    <property type="component" value="Unassembled WGS sequence"/>
</dbReference>
<evidence type="ECO:0000313" key="7">
    <source>
        <dbReference type="EMBL" id="MCK6263264.1"/>
    </source>
</evidence>
<reference evidence="7" key="1">
    <citation type="submission" date="2021-11" db="EMBL/GenBank/DDBJ databases">
        <title>Vibrio ZSDE26 sp. nov. and Vibrio ZSDZ34 sp. nov., isolated from coastal seawater in Qingdao.</title>
        <authorList>
            <person name="Zhang P."/>
        </authorList>
    </citation>
    <scope>NUCLEOTIDE SEQUENCE</scope>
    <source>
        <strain evidence="7">ZSDE26</strain>
    </source>
</reference>
<dbReference type="GO" id="GO:0009276">
    <property type="term" value="C:Gram-negative-bacterium-type cell wall"/>
    <property type="evidence" value="ECO:0007669"/>
    <property type="project" value="InterPro"/>
</dbReference>
<gene>
    <name evidence="6 7" type="primary">lpxM</name>
    <name evidence="7" type="synonym">msbB</name>
    <name evidence="7" type="ORF">KP803_08235</name>
</gene>
<evidence type="ECO:0000256" key="3">
    <source>
        <dbReference type="ARBA" id="ARBA00022679"/>
    </source>
</evidence>
<dbReference type="InterPro" id="IPR004960">
    <property type="entry name" value="LipA_acyltrans"/>
</dbReference>
<dbReference type="PIRSF" id="PIRSF026649">
    <property type="entry name" value="MsbB"/>
    <property type="match status" value="1"/>
</dbReference>
<accession>A0A9X1XHW9</accession>
<comment type="function">
    <text evidence="6">Catalyzes the transfer of an acyl chain from an acyl-[acyl-carrier-protein] (ACP) to a Kdo(2)-(acyl)-lipid IV(A) to form a Kdo(2)-lipid A.</text>
</comment>
<dbReference type="RefSeq" id="WP_248008351.1">
    <property type="nucleotide sequence ID" value="NZ_JAJHVV010000004.1"/>
</dbReference>
<evidence type="ECO:0000256" key="1">
    <source>
        <dbReference type="ARBA" id="ARBA00022475"/>
    </source>
</evidence>
<dbReference type="HAMAP" id="MF_01944">
    <property type="entry name" value="Lipid_A_LpxM"/>
    <property type="match status" value="1"/>
</dbReference>
<keyword evidence="5 6" id="KW-0012">Acyltransferase</keyword>
<dbReference type="GO" id="GO:0036104">
    <property type="term" value="P:Kdo2-lipid A biosynthetic process"/>
    <property type="evidence" value="ECO:0007669"/>
    <property type="project" value="UniProtKB-UniRule"/>
</dbReference>
<dbReference type="CDD" id="cd07984">
    <property type="entry name" value="LPLAT_LABLAT-like"/>
    <property type="match status" value="1"/>
</dbReference>
<evidence type="ECO:0000256" key="4">
    <source>
        <dbReference type="ARBA" id="ARBA00023136"/>
    </source>
</evidence>
<evidence type="ECO:0000313" key="8">
    <source>
        <dbReference type="Proteomes" id="UP001139559"/>
    </source>
</evidence>
<dbReference type="NCBIfam" id="NF006507">
    <property type="entry name" value="PRK08943.1"/>
    <property type="match status" value="1"/>
</dbReference>
<dbReference type="PANTHER" id="PTHR30606:SF4">
    <property type="entry name" value="LIPID A BIOSYNTHESIS MYRISTOYLTRANSFERASE"/>
    <property type="match status" value="1"/>
</dbReference>
<comment type="pathway">
    <text evidence="6">Bacterial outer membrane biogenesis; lipopolysaccharide biosynthesis.</text>
</comment>
<keyword evidence="3 6" id="KW-0808">Transferase</keyword>
<keyword evidence="1 6" id="KW-1003">Cell membrane</keyword>
<name>A0A9X1XHW9_9VIBR</name>